<dbReference type="Gene3D" id="3.30.420.40">
    <property type="match status" value="2"/>
</dbReference>
<dbReference type="CDD" id="cd10170">
    <property type="entry name" value="ASKHA_NBD_HSP70"/>
    <property type="match status" value="1"/>
</dbReference>
<accession>A0A9P1H776</accession>
<dbReference type="SUPFAM" id="SSF53067">
    <property type="entry name" value="Actin-like ATPase domain"/>
    <property type="match status" value="2"/>
</dbReference>
<proteinExistence type="predicted"/>
<dbReference type="PANTHER" id="PTHR14187:SF82">
    <property type="entry name" value="FAMILY CHAPERONE, PUTATIVE (AFU_ORTHOLOGUE AFUA_7G08575)-RELATED"/>
    <property type="match status" value="1"/>
</dbReference>
<dbReference type="InterPro" id="IPR043129">
    <property type="entry name" value="ATPase_NBD"/>
</dbReference>
<keyword evidence="2" id="KW-1185">Reference proteome</keyword>
<dbReference type="AlphaFoldDB" id="A0A9P1H776"/>
<dbReference type="EMBL" id="CALLCH030000016">
    <property type="protein sequence ID" value="CAI4217200.1"/>
    <property type="molecule type" value="Genomic_DNA"/>
</dbReference>
<evidence type="ECO:0008006" key="3">
    <source>
        <dbReference type="Google" id="ProtNLM"/>
    </source>
</evidence>
<dbReference type="OrthoDB" id="2963168at2759"/>
<comment type="caution">
    <text evidence="1">The sequence shown here is derived from an EMBL/GenBank/DDBJ whole genome shotgun (WGS) entry which is preliminary data.</text>
</comment>
<organism evidence="1 2">
    <name type="scientific">Parascedosporium putredinis</name>
    <dbReference type="NCBI Taxonomy" id="1442378"/>
    <lineage>
        <taxon>Eukaryota</taxon>
        <taxon>Fungi</taxon>
        <taxon>Dikarya</taxon>
        <taxon>Ascomycota</taxon>
        <taxon>Pezizomycotina</taxon>
        <taxon>Sordariomycetes</taxon>
        <taxon>Hypocreomycetidae</taxon>
        <taxon>Microascales</taxon>
        <taxon>Microascaceae</taxon>
        <taxon>Parascedosporium</taxon>
    </lineage>
</organism>
<protein>
    <recommendedName>
        <fullName evidence="3">Actin-like ATPase domain-containing protein</fullName>
    </recommendedName>
</protein>
<dbReference type="Gene3D" id="3.90.640.10">
    <property type="entry name" value="Actin, Chain A, domain 4"/>
    <property type="match status" value="1"/>
</dbReference>
<evidence type="ECO:0000313" key="1">
    <source>
        <dbReference type="EMBL" id="CAI4217200.1"/>
    </source>
</evidence>
<name>A0A9P1H776_9PEZI</name>
<sequence>MPSATSSRHIIVGVDFGTTYSGVAWTVAHRPERLATITTWPDAAGHDLVSDKVPTKLRYEGNGPAQWGFTIPTSVPQHEVLEWFKLDLDPTLPTIGQPIGDEITGGRSADTLVAEYLASLRDHLAATLQAKFGANIVRTASFSFVITVPAIWSETAKDRITHAFRTVLSVDPWPRNPAINIISEPEAAAVSALTSISKTHAPRPDDTFVVVDAGGGTVDAISYSISKLGPLELREAAPGCGSICGSAFLNMRFGKYIKLKFGQELGFTDEVYAEAMDFFEKVAKRTLVINTPPSTTFAVPMRLPDNPQLGVAGGVYPLTVSELKTLFEPVILETIKLVKEQVANTPGNIRAVLLVGGFSASTYLLERVKIALGDHMEVLRPNDGWAAVVKGAVMRGLEHAVKEDVSEARLSDGHAPAVATGLVNACAEDEIDVGNGAKVSYGVESEVAFNEDIHGSVRERRYWSGREGRYKIRVMNWFIRRTIPFAATPPHSFVRAPVLSAIIYRNLRAAPLVRDAATRPICKLVADLGTLPRSELPRKTMGFDGKWYWGFIFGVEAACAESTTAFSIVYKGMNLDPKMILIPSSLPSLLTPHLGRT</sequence>
<evidence type="ECO:0000313" key="2">
    <source>
        <dbReference type="Proteomes" id="UP000838763"/>
    </source>
</evidence>
<dbReference type="PANTHER" id="PTHR14187">
    <property type="entry name" value="ALPHA KINASE/ELONGATION FACTOR 2 KINASE"/>
    <property type="match status" value="1"/>
</dbReference>
<reference evidence="1" key="1">
    <citation type="submission" date="2022-11" db="EMBL/GenBank/DDBJ databases">
        <authorList>
            <person name="Scott C."/>
            <person name="Bruce N."/>
        </authorList>
    </citation>
    <scope>NUCLEOTIDE SEQUENCE</scope>
</reference>
<dbReference type="Proteomes" id="UP000838763">
    <property type="component" value="Unassembled WGS sequence"/>
</dbReference>
<gene>
    <name evidence="1" type="ORF">PPNO1_LOCUS6818</name>
</gene>